<dbReference type="SUPFAM" id="SSF55874">
    <property type="entry name" value="ATPase domain of HSP90 chaperone/DNA topoisomerase II/histidine kinase"/>
    <property type="match status" value="1"/>
</dbReference>
<gene>
    <name evidence="3" type="ORF">PSU4_03630</name>
</gene>
<dbReference type="GO" id="GO:0004674">
    <property type="term" value="F:protein serine/threonine kinase activity"/>
    <property type="evidence" value="ECO:0007669"/>
    <property type="project" value="UniProtKB-KW"/>
</dbReference>
<comment type="caution">
    <text evidence="3">The sequence shown here is derived from an EMBL/GenBank/DDBJ whole genome shotgun (WGS) entry which is preliminary data.</text>
</comment>
<sequence length="221" mass="23540">MPPGVTYTPPGDTDVWRCHVLATPDEEHCVDRATDTTLFGAQFGAHGVDATGAAGSGKVRIPVGDTVDEQERVVPLRAVADPAPAPAPRNDPATELALEIVSDPARLAPMRRAVVAWARALDLTEDTVADLQLAVGEAAANGVEHAYPADSTGLVEVTLRLRRRRGRRVVAVRVSDQGRWRRPPADPGYRGRGIAMIRAVAHDVAITPGRRGTEVTFSLPA</sequence>
<dbReference type="EMBL" id="BJVJ01000002">
    <property type="protein sequence ID" value="GEL21409.1"/>
    <property type="molecule type" value="Genomic_DNA"/>
</dbReference>
<dbReference type="Pfam" id="PF13581">
    <property type="entry name" value="HATPase_c_2"/>
    <property type="match status" value="1"/>
</dbReference>
<proteinExistence type="predicted"/>
<dbReference type="PANTHER" id="PTHR35526">
    <property type="entry name" value="ANTI-SIGMA-F FACTOR RSBW-RELATED"/>
    <property type="match status" value="1"/>
</dbReference>
<feature type="domain" description="Histidine kinase/HSP90-like ATPase" evidence="2">
    <location>
        <begin position="101"/>
        <end position="218"/>
    </location>
</feature>
<dbReference type="InterPro" id="IPR036890">
    <property type="entry name" value="HATPase_C_sf"/>
</dbReference>
<evidence type="ECO:0000259" key="2">
    <source>
        <dbReference type="Pfam" id="PF13581"/>
    </source>
</evidence>
<dbReference type="PANTHER" id="PTHR35526:SF3">
    <property type="entry name" value="ANTI-SIGMA-F FACTOR RSBW"/>
    <property type="match status" value="1"/>
</dbReference>
<dbReference type="InterPro" id="IPR050267">
    <property type="entry name" value="Anti-sigma-factor_SerPK"/>
</dbReference>
<evidence type="ECO:0000313" key="4">
    <source>
        <dbReference type="Proteomes" id="UP000321685"/>
    </source>
</evidence>
<name>A0A511D9C4_9PSEU</name>
<evidence type="ECO:0000256" key="1">
    <source>
        <dbReference type="ARBA" id="ARBA00022527"/>
    </source>
</evidence>
<dbReference type="Gene3D" id="3.30.565.10">
    <property type="entry name" value="Histidine kinase-like ATPase, C-terminal domain"/>
    <property type="match status" value="1"/>
</dbReference>
<dbReference type="CDD" id="cd16936">
    <property type="entry name" value="HATPase_RsbW-like"/>
    <property type="match status" value="1"/>
</dbReference>
<protein>
    <recommendedName>
        <fullName evidence="2">Histidine kinase/HSP90-like ATPase domain-containing protein</fullName>
    </recommendedName>
</protein>
<dbReference type="AlphaFoldDB" id="A0A511D9C4"/>
<organism evidence="3 4">
    <name type="scientific">Pseudonocardia sulfidoxydans NBRC 16205</name>
    <dbReference type="NCBI Taxonomy" id="1223511"/>
    <lineage>
        <taxon>Bacteria</taxon>
        <taxon>Bacillati</taxon>
        <taxon>Actinomycetota</taxon>
        <taxon>Actinomycetes</taxon>
        <taxon>Pseudonocardiales</taxon>
        <taxon>Pseudonocardiaceae</taxon>
        <taxon>Pseudonocardia</taxon>
    </lineage>
</organism>
<accession>A0A511D9C4</accession>
<dbReference type="Proteomes" id="UP000321685">
    <property type="component" value="Unassembled WGS sequence"/>
</dbReference>
<keyword evidence="1" id="KW-0723">Serine/threonine-protein kinase</keyword>
<keyword evidence="4" id="KW-1185">Reference proteome</keyword>
<evidence type="ECO:0000313" key="3">
    <source>
        <dbReference type="EMBL" id="GEL21409.1"/>
    </source>
</evidence>
<reference evidence="3 4" key="1">
    <citation type="submission" date="2019-07" db="EMBL/GenBank/DDBJ databases">
        <title>Whole genome shotgun sequence of Pseudonocardia sulfidoxydans NBRC 16205.</title>
        <authorList>
            <person name="Hosoyama A."/>
            <person name="Uohara A."/>
            <person name="Ohji S."/>
            <person name="Ichikawa N."/>
        </authorList>
    </citation>
    <scope>NUCLEOTIDE SEQUENCE [LARGE SCALE GENOMIC DNA]</scope>
    <source>
        <strain evidence="3 4">NBRC 16205</strain>
    </source>
</reference>
<keyword evidence="1" id="KW-0808">Transferase</keyword>
<dbReference type="InterPro" id="IPR003594">
    <property type="entry name" value="HATPase_dom"/>
</dbReference>
<keyword evidence="1" id="KW-0418">Kinase</keyword>